<sequence>PTDTHSAAAACEPTSKAPFQQSDLVMQAANNLVQDTPAVRVCVKSAAGGHTDRLDALDALLLPAAGASSRADGGPTVSGRLEAQLELQPGASSSSSSGHGGGCTA</sequence>
<feature type="non-terminal residue" evidence="2">
    <location>
        <position position="1"/>
    </location>
</feature>
<proteinExistence type="predicted"/>
<evidence type="ECO:0000313" key="2">
    <source>
        <dbReference type="EMBL" id="JAO05321.1"/>
    </source>
</evidence>
<organism evidence="2">
    <name type="scientific">Poeciliopsis prolifica</name>
    <name type="common">blackstripe livebearer</name>
    <dbReference type="NCBI Taxonomy" id="188132"/>
    <lineage>
        <taxon>Eukaryota</taxon>
        <taxon>Metazoa</taxon>
        <taxon>Chordata</taxon>
        <taxon>Craniata</taxon>
        <taxon>Vertebrata</taxon>
        <taxon>Euteleostomi</taxon>
        <taxon>Actinopterygii</taxon>
        <taxon>Neopterygii</taxon>
        <taxon>Teleostei</taxon>
        <taxon>Neoteleostei</taxon>
        <taxon>Acanthomorphata</taxon>
        <taxon>Ovalentaria</taxon>
        <taxon>Atherinomorphae</taxon>
        <taxon>Cyprinodontiformes</taxon>
        <taxon>Poeciliidae</taxon>
        <taxon>Poeciliinae</taxon>
        <taxon>Poeciliopsis</taxon>
    </lineage>
</organism>
<reference evidence="2" key="1">
    <citation type="submission" date="2014-12" db="EMBL/GenBank/DDBJ databases">
        <title>Parallel Evolution in Life History Adaptation Evident in the Tissue-Specific Poeciliopsis prolifica transcriptome.</title>
        <authorList>
            <person name="Jue N.K."/>
            <person name="Foley R.J."/>
            <person name="Obergfell C."/>
            <person name="Reznick D.N."/>
            <person name="O'Neill R.J."/>
            <person name="O'Neill M.J."/>
        </authorList>
    </citation>
    <scope>NUCLEOTIDE SEQUENCE</scope>
</reference>
<dbReference type="EMBL" id="GBYX01476356">
    <property type="protein sequence ID" value="JAO05321.1"/>
    <property type="molecule type" value="Transcribed_RNA"/>
</dbReference>
<feature type="region of interest" description="Disordered" evidence="1">
    <location>
        <begin position="66"/>
        <end position="105"/>
    </location>
</feature>
<protein>
    <submittedName>
        <fullName evidence="2">PPUP9064</fullName>
    </submittedName>
</protein>
<name>A0A0S7ESX9_9TELE</name>
<evidence type="ECO:0000256" key="1">
    <source>
        <dbReference type="SAM" id="MobiDB-lite"/>
    </source>
</evidence>
<feature type="non-terminal residue" evidence="2">
    <location>
        <position position="105"/>
    </location>
</feature>
<dbReference type="AlphaFoldDB" id="A0A0S7ESX9"/>
<accession>A0A0S7ESX9</accession>
<gene>
    <name evidence="2" type="primary">PPUP9064</name>
</gene>